<dbReference type="GO" id="GO:0009536">
    <property type="term" value="C:plastid"/>
    <property type="evidence" value="ECO:0007669"/>
    <property type="project" value="TreeGrafter"/>
</dbReference>
<reference evidence="4" key="1">
    <citation type="submission" date="2025-08" db="UniProtKB">
        <authorList>
            <consortium name="RefSeq"/>
        </authorList>
    </citation>
    <scope>IDENTIFICATION</scope>
    <source>
        <tissue evidence="4">Young leaves</tissue>
    </source>
</reference>
<evidence type="ECO:0000259" key="2">
    <source>
        <dbReference type="Pfam" id="PF00899"/>
    </source>
</evidence>
<dbReference type="AlphaFoldDB" id="A0A8B8ZL51"/>
<feature type="transmembrane region" description="Helical" evidence="1">
    <location>
        <begin position="6"/>
        <end position="29"/>
    </location>
</feature>
<dbReference type="PANTHER" id="PTHR43267">
    <property type="entry name" value="TRNA THREONYLCARBAMOYLADENOSINE DEHYDRATASE"/>
    <property type="match status" value="1"/>
</dbReference>
<keyword evidence="1" id="KW-0812">Transmembrane</keyword>
<keyword evidence="3" id="KW-1185">Reference proteome</keyword>
<dbReference type="InterPro" id="IPR000594">
    <property type="entry name" value="ThiF_NAD_FAD-bd"/>
</dbReference>
<dbReference type="GO" id="GO:0061503">
    <property type="term" value="F:tRNA threonylcarbamoyladenosine dehydratase"/>
    <property type="evidence" value="ECO:0007669"/>
    <property type="project" value="TreeGrafter"/>
</dbReference>
<evidence type="ECO:0000313" key="3">
    <source>
        <dbReference type="Proteomes" id="UP000228380"/>
    </source>
</evidence>
<dbReference type="PANTHER" id="PTHR43267:SF2">
    <property type="entry name" value="TRNA THREONYLCARBAMOYLADENOSINE DEHYDRATASE 1-RELATED"/>
    <property type="match status" value="1"/>
</dbReference>
<protein>
    <submittedName>
        <fullName evidence="4">tRNA threonylcarbamoyladenosine dehydratase-like isoform X3</fullName>
    </submittedName>
</protein>
<dbReference type="GO" id="GO:0008641">
    <property type="term" value="F:ubiquitin-like modifier activating enzyme activity"/>
    <property type="evidence" value="ECO:0007669"/>
    <property type="project" value="InterPro"/>
</dbReference>
<accession>A0A8B8ZL51</accession>
<keyword evidence="1" id="KW-0472">Membrane</keyword>
<dbReference type="Proteomes" id="UP000228380">
    <property type="component" value="Unplaced"/>
</dbReference>
<dbReference type="GeneID" id="120103823"/>
<evidence type="ECO:0000313" key="4">
    <source>
        <dbReference type="RefSeq" id="XP_038974921.1"/>
    </source>
</evidence>
<sequence length="433" mass="48698">MAERSKQWLLVGTGALFGSLSTVALLRLFSRWAGKRQVKGLLTSCSVISDWNGKEKLFGRCGTRYNGAPDGLVYSDLLKDEVVSEQLTRNIQFFGMESQQKVTESYVVVIGLGGVGSHAASMLLRSGVGRLLLVDFDQVALLAACVRRGLRVLSAMGAGARADPTRIRVADLRESSIDPLSRSVRHRLRKDYGIEGGIAVVFSLEKPKVKLLPFKGLTGEEENPSDYQIVPGFRVRIIPVLGTIPAIFGQVMASYVATQLAGLCVQTEPVVNLDLDHYRILHQRLLEHEELIYGSAVQVLDMDTRQWRLSLCSAYWFILNHMGLLCYAWFGVIFTTDVEEVMYVVKELWHGRSARDQSQKDVGRKMWRSVNELMLVRWDKSRPATVNNLIPLKFTEAGAHESTMIDRIREEEPEFYTMVANVLKRAEEEFALR</sequence>
<name>A0A8B8ZL51_PHODC</name>
<feature type="transmembrane region" description="Helical" evidence="1">
    <location>
        <begin position="314"/>
        <end position="334"/>
    </location>
</feature>
<organism evidence="3 4">
    <name type="scientific">Phoenix dactylifera</name>
    <name type="common">Date palm</name>
    <dbReference type="NCBI Taxonomy" id="42345"/>
    <lineage>
        <taxon>Eukaryota</taxon>
        <taxon>Viridiplantae</taxon>
        <taxon>Streptophyta</taxon>
        <taxon>Embryophyta</taxon>
        <taxon>Tracheophyta</taxon>
        <taxon>Spermatophyta</taxon>
        <taxon>Magnoliopsida</taxon>
        <taxon>Liliopsida</taxon>
        <taxon>Arecaceae</taxon>
        <taxon>Coryphoideae</taxon>
        <taxon>Phoeniceae</taxon>
        <taxon>Phoenix</taxon>
    </lineage>
</organism>
<dbReference type="GO" id="GO:0061504">
    <property type="term" value="P:cyclic threonylcarbamoyladenosine biosynthetic process"/>
    <property type="evidence" value="ECO:0007669"/>
    <property type="project" value="TreeGrafter"/>
</dbReference>
<feature type="domain" description="THIF-type NAD/FAD binding fold" evidence="2">
    <location>
        <begin position="88"/>
        <end position="140"/>
    </location>
</feature>
<dbReference type="InterPro" id="IPR045886">
    <property type="entry name" value="ThiF/MoeB/HesA"/>
</dbReference>
<dbReference type="Pfam" id="PF00899">
    <property type="entry name" value="ThiF"/>
    <property type="match status" value="1"/>
</dbReference>
<dbReference type="Gene3D" id="3.40.50.720">
    <property type="entry name" value="NAD(P)-binding Rossmann-like Domain"/>
    <property type="match status" value="2"/>
</dbReference>
<gene>
    <name evidence="4" type="primary">LOC120103823</name>
</gene>
<dbReference type="SUPFAM" id="SSF69572">
    <property type="entry name" value="Activating enzymes of the ubiquitin-like proteins"/>
    <property type="match status" value="1"/>
</dbReference>
<proteinExistence type="predicted"/>
<evidence type="ECO:0000256" key="1">
    <source>
        <dbReference type="SAM" id="Phobius"/>
    </source>
</evidence>
<keyword evidence="1" id="KW-1133">Transmembrane helix</keyword>
<dbReference type="RefSeq" id="XP_038974921.1">
    <property type="nucleotide sequence ID" value="XM_039118993.1"/>
</dbReference>
<dbReference type="InterPro" id="IPR035985">
    <property type="entry name" value="Ubiquitin-activating_enz"/>
</dbReference>